<evidence type="ECO:0000256" key="2">
    <source>
        <dbReference type="ARBA" id="ARBA00022737"/>
    </source>
</evidence>
<keyword evidence="1" id="KW-0732">Signal</keyword>
<feature type="region of interest" description="Disordered" evidence="6">
    <location>
        <begin position="643"/>
        <end position="663"/>
    </location>
</feature>
<keyword evidence="3" id="KW-0325">Glycoprotein</keyword>
<accession>T1FSY6</accession>
<dbReference type="STRING" id="6412.T1FSY6"/>
<dbReference type="Gene3D" id="2.60.40.1460">
    <property type="entry name" value="Integrin domains. Chain A, domain 2"/>
    <property type="match status" value="1"/>
</dbReference>
<proteinExistence type="inferred from homology"/>
<dbReference type="InParanoid" id="T1FSY6"/>
<dbReference type="GO" id="GO:0098609">
    <property type="term" value="P:cell-cell adhesion"/>
    <property type="evidence" value="ECO:0000318"/>
    <property type="project" value="GO_Central"/>
</dbReference>
<feature type="domain" description="Integrin alpha first immunoglubulin-like" evidence="7">
    <location>
        <begin position="449"/>
        <end position="642"/>
    </location>
</feature>
<dbReference type="OMA" id="RCAIATE"/>
<dbReference type="Pfam" id="PF08441">
    <property type="entry name" value="Integrin_A_Ig_1"/>
    <property type="match status" value="1"/>
</dbReference>
<dbReference type="GO" id="GO:0009986">
    <property type="term" value="C:cell surface"/>
    <property type="evidence" value="ECO:0000318"/>
    <property type="project" value="GO_Central"/>
</dbReference>
<reference evidence="8 10" key="2">
    <citation type="journal article" date="2013" name="Nature">
        <title>Insights into bilaterian evolution from three spiralian genomes.</title>
        <authorList>
            <person name="Simakov O."/>
            <person name="Marletaz F."/>
            <person name="Cho S.J."/>
            <person name="Edsinger-Gonzales E."/>
            <person name="Havlak P."/>
            <person name="Hellsten U."/>
            <person name="Kuo D.H."/>
            <person name="Larsson T."/>
            <person name="Lv J."/>
            <person name="Arendt D."/>
            <person name="Savage R."/>
            <person name="Osoegawa K."/>
            <person name="de Jong P."/>
            <person name="Grimwood J."/>
            <person name="Chapman J.A."/>
            <person name="Shapiro H."/>
            <person name="Aerts A."/>
            <person name="Otillar R.P."/>
            <person name="Terry A.Y."/>
            <person name="Boore J.L."/>
            <person name="Grigoriev I.V."/>
            <person name="Lindberg D.R."/>
            <person name="Seaver E.C."/>
            <person name="Weisblat D.A."/>
            <person name="Putnam N.H."/>
            <person name="Rokhsar D.S."/>
        </authorList>
    </citation>
    <scope>NUCLEOTIDE SEQUENCE</scope>
</reference>
<feature type="compositionally biased region" description="Basic and acidic residues" evidence="6">
    <location>
        <begin position="652"/>
        <end position="663"/>
    </location>
</feature>
<dbReference type="PANTHER" id="PTHR23220:SF122">
    <property type="entry name" value="INTEGRIN ALPHA-PS1"/>
    <property type="match status" value="1"/>
</dbReference>
<evidence type="ECO:0000256" key="5">
    <source>
        <dbReference type="RuleBase" id="RU003762"/>
    </source>
</evidence>
<evidence type="ECO:0000256" key="3">
    <source>
        <dbReference type="ARBA" id="ARBA00023180"/>
    </source>
</evidence>
<reference evidence="9" key="3">
    <citation type="submission" date="2015-06" db="UniProtKB">
        <authorList>
            <consortium name="EnsemblMetazoa"/>
        </authorList>
    </citation>
    <scope>IDENTIFICATION</scope>
</reference>
<dbReference type="RefSeq" id="XP_009016522.1">
    <property type="nucleotide sequence ID" value="XM_009018274.1"/>
</dbReference>
<evidence type="ECO:0000256" key="4">
    <source>
        <dbReference type="PROSITE-ProRule" id="PRU00803"/>
    </source>
</evidence>
<dbReference type="AlphaFoldDB" id="T1FSY6"/>
<evidence type="ECO:0000259" key="7">
    <source>
        <dbReference type="Pfam" id="PF08441"/>
    </source>
</evidence>
<dbReference type="Gene3D" id="2.130.10.130">
    <property type="entry name" value="Integrin alpha, N-terminal"/>
    <property type="match status" value="1"/>
</dbReference>
<name>T1FSY6_HELRO</name>
<dbReference type="HOGENOM" id="CLU_414056_0_0_1"/>
<dbReference type="PANTHER" id="PTHR23220">
    <property type="entry name" value="INTEGRIN ALPHA"/>
    <property type="match status" value="1"/>
</dbReference>
<dbReference type="GO" id="GO:0008305">
    <property type="term" value="C:integrin complex"/>
    <property type="evidence" value="ECO:0000318"/>
    <property type="project" value="GO_Central"/>
</dbReference>
<feature type="repeat" description="FG-GAP" evidence="4">
    <location>
        <begin position="275"/>
        <end position="337"/>
    </location>
</feature>
<dbReference type="InterPro" id="IPR000413">
    <property type="entry name" value="Integrin_alpha"/>
</dbReference>
<dbReference type="EMBL" id="AMQM01003891">
    <property type="status" value="NOT_ANNOTATED_CDS"/>
    <property type="molecule type" value="Genomic_DNA"/>
</dbReference>
<dbReference type="EMBL" id="KB096365">
    <property type="protein sequence ID" value="ESO05207.1"/>
    <property type="molecule type" value="Genomic_DNA"/>
</dbReference>
<keyword evidence="2" id="KW-0677">Repeat</keyword>
<comment type="similarity">
    <text evidence="5">Belongs to the integrin alpha chain family.</text>
</comment>
<feature type="repeat" description="FG-GAP" evidence="4">
    <location>
        <begin position="36"/>
        <end position="106"/>
    </location>
</feature>
<dbReference type="InterPro" id="IPR013517">
    <property type="entry name" value="FG-GAP"/>
</dbReference>
<dbReference type="InterPro" id="IPR013649">
    <property type="entry name" value="Integrin_alpha_Ig-like_1"/>
</dbReference>
<dbReference type="GO" id="GO:0007229">
    <property type="term" value="P:integrin-mediated signaling pathway"/>
    <property type="evidence" value="ECO:0000318"/>
    <property type="project" value="GO_Central"/>
</dbReference>
<feature type="repeat" description="FG-GAP" evidence="4">
    <location>
        <begin position="399"/>
        <end position="463"/>
    </location>
</feature>
<dbReference type="GeneID" id="20211933"/>
<sequence length="663" mass="73440">MILTTNEKIPMRHLRDFKISLLIFFLEYFWDTECFNLDVSSATLKRGPPGSYFGYSITPHKVGHHNSDIIFLVGAPRDNASDPLFSNISRPGVLYNCSFHDENTDCTPLPSFREFVLKDEDYNDQWFGGVVVSQNIPSGQALACGHKYGKVSSARSETPGWCISLTNNLKPFKFHSPCNLKHGGYFDYAVCQAGVSAFIDKDGEILLGAPGAHLWRGVVFGGNLRNELDGEEGMSISTSHNMAKQGRKVYVVGAPRSDNVGEVLLLQKVHAHTFLVKVRLKGQQMGSRFGHKVLVIDVNGDGYKLDDLVVGAPLYHGVDSCGGAIYVYMSTKATSTASTDQTKNFHDPWFGSDIVSLGDLDRDDFNDFAVGSPYEGRGRVYIFRGGITGPQHQPSQIIEPSSFQHLFNLSFSSFGFSLASNGFDLDSNLHPDLLIGSYLSDAVVLLRSSPVIDIRVSIKNEPKLINPNVNVCGNDKMRGRNDGVGCFVMRLCFNYYFRKMRKSGKLVLMSHLKSNNSAKHNSSINDSVSQAYFKFYVEKANTTPEKLPTAETFSTSSQAPQMKLFNKTTTASSQIIVHTTAKENKDNGNLNCVSHDVYLEQDNHDYQNGINFHLSYELISFTPLNSSSSSHSHLNPVLSVESSRGLTHVRRSQGELRDPTPSL</sequence>
<dbReference type="InterPro" id="IPR013519">
    <property type="entry name" value="Int_alpha_beta-p"/>
</dbReference>
<keyword evidence="5" id="KW-0675">Receptor</keyword>
<dbReference type="SUPFAM" id="SSF69318">
    <property type="entry name" value="Integrin alpha N-terminal domain"/>
    <property type="match status" value="1"/>
</dbReference>
<evidence type="ECO:0000313" key="9">
    <source>
        <dbReference type="EnsemblMetazoa" id="HelroP191408"/>
    </source>
</evidence>
<dbReference type="KEGG" id="hro:HELRODRAFT_191408"/>
<dbReference type="EnsemblMetazoa" id="HelroT191408">
    <property type="protein sequence ID" value="HelroP191408"/>
    <property type="gene ID" value="HelroG191408"/>
</dbReference>
<keyword evidence="5" id="KW-0130">Cell adhesion</keyword>
<evidence type="ECO:0000313" key="10">
    <source>
        <dbReference type="Proteomes" id="UP000015101"/>
    </source>
</evidence>
<dbReference type="SMART" id="SM00191">
    <property type="entry name" value="Int_alpha"/>
    <property type="match status" value="5"/>
</dbReference>
<evidence type="ECO:0000256" key="6">
    <source>
        <dbReference type="SAM" id="MobiDB-lite"/>
    </source>
</evidence>
<protein>
    <recommendedName>
        <fullName evidence="7">Integrin alpha first immunoglubulin-like domain-containing protein</fullName>
    </recommendedName>
</protein>
<dbReference type="CTD" id="20211933"/>
<keyword evidence="5" id="KW-0401">Integrin</keyword>
<dbReference type="eggNOG" id="KOG3637">
    <property type="taxonomic scope" value="Eukaryota"/>
</dbReference>
<dbReference type="PRINTS" id="PR01185">
    <property type="entry name" value="INTEGRINA"/>
</dbReference>
<dbReference type="Proteomes" id="UP000015101">
    <property type="component" value="Unassembled WGS sequence"/>
</dbReference>
<comment type="subcellular location">
    <subcellularLocation>
        <location evidence="5">Membrane</location>
        <topology evidence="5">Single-pass type I membrane protein</topology>
    </subcellularLocation>
</comment>
<keyword evidence="10" id="KW-1185">Reference proteome</keyword>
<dbReference type="PROSITE" id="PS51470">
    <property type="entry name" value="FG_GAP"/>
    <property type="match status" value="4"/>
</dbReference>
<dbReference type="InterPro" id="IPR028994">
    <property type="entry name" value="Integrin_alpha_N"/>
</dbReference>
<reference evidence="10" key="1">
    <citation type="submission" date="2012-12" db="EMBL/GenBank/DDBJ databases">
        <authorList>
            <person name="Hellsten U."/>
            <person name="Grimwood J."/>
            <person name="Chapman J.A."/>
            <person name="Shapiro H."/>
            <person name="Aerts A."/>
            <person name="Otillar R.P."/>
            <person name="Terry A.Y."/>
            <person name="Boore J.L."/>
            <person name="Simakov O."/>
            <person name="Marletaz F."/>
            <person name="Cho S.-J."/>
            <person name="Edsinger-Gonzales E."/>
            <person name="Havlak P."/>
            <person name="Kuo D.-H."/>
            <person name="Larsson T."/>
            <person name="Lv J."/>
            <person name="Arendt D."/>
            <person name="Savage R."/>
            <person name="Osoegawa K."/>
            <person name="de Jong P."/>
            <person name="Lindberg D.R."/>
            <person name="Seaver E.C."/>
            <person name="Weisblat D.A."/>
            <person name="Putnam N.H."/>
            <person name="Grigoriev I.V."/>
            <person name="Rokhsar D.S."/>
        </authorList>
    </citation>
    <scope>NUCLEOTIDE SEQUENCE</scope>
</reference>
<gene>
    <name evidence="9" type="primary">20211933</name>
    <name evidence="8" type="ORF">HELRODRAFT_191408</name>
</gene>
<dbReference type="GO" id="GO:0038023">
    <property type="term" value="F:signaling receptor activity"/>
    <property type="evidence" value="ECO:0000318"/>
    <property type="project" value="GO_Central"/>
</dbReference>
<evidence type="ECO:0000256" key="1">
    <source>
        <dbReference type="ARBA" id="ARBA00022729"/>
    </source>
</evidence>
<dbReference type="Pfam" id="PF01839">
    <property type="entry name" value="FG-GAP"/>
    <property type="match status" value="1"/>
</dbReference>
<organism evidence="9 10">
    <name type="scientific">Helobdella robusta</name>
    <name type="common">Californian leech</name>
    <dbReference type="NCBI Taxonomy" id="6412"/>
    <lineage>
        <taxon>Eukaryota</taxon>
        <taxon>Metazoa</taxon>
        <taxon>Spiralia</taxon>
        <taxon>Lophotrochozoa</taxon>
        <taxon>Annelida</taxon>
        <taxon>Clitellata</taxon>
        <taxon>Hirudinea</taxon>
        <taxon>Rhynchobdellida</taxon>
        <taxon>Glossiphoniidae</taxon>
        <taxon>Helobdella</taxon>
    </lineage>
</organism>
<feature type="repeat" description="FG-GAP" evidence="4">
    <location>
        <begin position="338"/>
        <end position="392"/>
    </location>
</feature>
<dbReference type="OrthoDB" id="5317514at2759"/>
<evidence type="ECO:0000313" key="8">
    <source>
        <dbReference type="EMBL" id="ESO05207.1"/>
    </source>
</evidence>